<evidence type="ECO:0000256" key="1">
    <source>
        <dbReference type="ARBA" id="ARBA00003294"/>
    </source>
</evidence>
<comment type="subunit">
    <text evidence="12">Homotetramer; dimer of dimers.</text>
</comment>
<comment type="caution">
    <text evidence="16">The sequence shown here is derived from an EMBL/GenBank/DDBJ whole genome shotgun (WGS) entry which is preliminary data.</text>
</comment>
<accession>A0A4V3DM91</accession>
<dbReference type="UniPathway" id="UPA00034">
    <property type="reaction ID" value="UER00017"/>
</dbReference>
<evidence type="ECO:0000256" key="6">
    <source>
        <dbReference type="ARBA" id="ARBA00022605"/>
    </source>
</evidence>
<dbReference type="NCBIfam" id="TIGR00674">
    <property type="entry name" value="dapA"/>
    <property type="match status" value="1"/>
</dbReference>
<feature type="active site" description="Schiff-base intermediate with substrate" evidence="12 14">
    <location>
        <position position="162"/>
    </location>
</feature>
<evidence type="ECO:0000256" key="12">
    <source>
        <dbReference type="HAMAP-Rule" id="MF_00418"/>
    </source>
</evidence>
<feature type="binding site" evidence="12 15">
    <location>
        <position position="46"/>
    </location>
    <ligand>
        <name>pyruvate</name>
        <dbReference type="ChEBI" id="CHEBI:15361"/>
    </ligand>
</feature>
<evidence type="ECO:0000256" key="13">
    <source>
        <dbReference type="PIRNR" id="PIRNR001365"/>
    </source>
</evidence>
<dbReference type="InterPro" id="IPR005263">
    <property type="entry name" value="DapA"/>
</dbReference>
<evidence type="ECO:0000313" key="16">
    <source>
        <dbReference type="EMBL" id="TDR43289.1"/>
    </source>
</evidence>
<dbReference type="PIRSF" id="PIRSF001365">
    <property type="entry name" value="DHDPS"/>
    <property type="match status" value="1"/>
</dbReference>
<evidence type="ECO:0000256" key="10">
    <source>
        <dbReference type="ARBA" id="ARBA00023270"/>
    </source>
</evidence>
<comment type="similarity">
    <text evidence="3 12 13">Belongs to the DapA family.</text>
</comment>
<dbReference type="Proteomes" id="UP000295293">
    <property type="component" value="Unassembled WGS sequence"/>
</dbReference>
<keyword evidence="9 12" id="KW-0456">Lyase</keyword>
<feature type="site" description="Part of a proton relay during catalysis" evidence="12">
    <location>
        <position position="108"/>
    </location>
</feature>
<dbReference type="GO" id="GO:0009089">
    <property type="term" value="P:lysine biosynthetic process via diaminopimelate"/>
    <property type="evidence" value="ECO:0007669"/>
    <property type="project" value="UniProtKB-UniRule"/>
</dbReference>
<comment type="subcellular location">
    <subcellularLocation>
        <location evidence="12">Cytoplasm</location>
    </subcellularLocation>
</comment>
<dbReference type="GO" id="GO:0008840">
    <property type="term" value="F:4-hydroxy-tetrahydrodipicolinate synthase activity"/>
    <property type="evidence" value="ECO:0007669"/>
    <property type="project" value="UniProtKB-UniRule"/>
</dbReference>
<comment type="pathway">
    <text evidence="2 12">Amino-acid biosynthesis; L-lysine biosynthesis via DAP pathway; (S)-tetrahydrodipicolinate from L-aspartate: step 3/4.</text>
</comment>
<dbReference type="EC" id="4.3.3.7" evidence="4 12"/>
<feature type="active site" description="Proton donor/acceptor" evidence="12 14">
    <location>
        <position position="134"/>
    </location>
</feature>
<comment type="catalytic activity">
    <reaction evidence="11 12">
        <text>L-aspartate 4-semialdehyde + pyruvate = (2S,4S)-4-hydroxy-2,3,4,5-tetrahydrodipicolinate + H2O + H(+)</text>
        <dbReference type="Rhea" id="RHEA:34171"/>
        <dbReference type="ChEBI" id="CHEBI:15361"/>
        <dbReference type="ChEBI" id="CHEBI:15377"/>
        <dbReference type="ChEBI" id="CHEBI:15378"/>
        <dbReference type="ChEBI" id="CHEBI:67139"/>
        <dbReference type="ChEBI" id="CHEBI:537519"/>
        <dbReference type="EC" id="4.3.3.7"/>
    </reaction>
</comment>
<dbReference type="CDD" id="cd00950">
    <property type="entry name" value="DHDPS"/>
    <property type="match status" value="1"/>
</dbReference>
<evidence type="ECO:0000256" key="11">
    <source>
        <dbReference type="ARBA" id="ARBA00047836"/>
    </source>
</evidence>
<comment type="caution">
    <text evidence="12">Was originally thought to be a dihydrodipicolinate synthase (DHDPS), catalyzing the condensation of (S)-aspartate-beta-semialdehyde [(S)-ASA] and pyruvate to dihydrodipicolinate (DHDP). However, it was shown in E.coli that the product of the enzymatic reaction is not dihydrodipicolinate but in fact (4S)-4-hydroxy-2,3,4,5-tetrahydro-(2S)-dipicolinic acid (HTPA), and that the consecutive dehydration reaction leading to DHDP is not spontaneous but catalyzed by DapB.</text>
</comment>
<dbReference type="InterPro" id="IPR013785">
    <property type="entry name" value="Aldolase_TIM"/>
</dbReference>
<dbReference type="RefSeq" id="WP_133819191.1">
    <property type="nucleotide sequence ID" value="NZ_SNZH01000007.1"/>
</dbReference>
<evidence type="ECO:0000256" key="14">
    <source>
        <dbReference type="PIRSR" id="PIRSR001365-1"/>
    </source>
</evidence>
<evidence type="ECO:0000256" key="8">
    <source>
        <dbReference type="ARBA" id="ARBA00023154"/>
    </source>
</evidence>
<evidence type="ECO:0000256" key="4">
    <source>
        <dbReference type="ARBA" id="ARBA00012086"/>
    </source>
</evidence>
<evidence type="ECO:0000313" key="17">
    <source>
        <dbReference type="Proteomes" id="UP000295293"/>
    </source>
</evidence>
<name>A0A4V3DM91_9GAMM</name>
<dbReference type="Pfam" id="PF00701">
    <property type="entry name" value="DHDPS"/>
    <property type="match status" value="1"/>
</dbReference>
<feature type="site" description="Part of a proton relay during catalysis" evidence="12">
    <location>
        <position position="45"/>
    </location>
</feature>
<dbReference type="PANTHER" id="PTHR12128:SF66">
    <property type="entry name" value="4-HYDROXY-2-OXOGLUTARATE ALDOLASE, MITOCHONDRIAL"/>
    <property type="match status" value="1"/>
</dbReference>
<dbReference type="SMART" id="SM01130">
    <property type="entry name" value="DHDPS"/>
    <property type="match status" value="1"/>
</dbReference>
<keyword evidence="5 12" id="KW-0963">Cytoplasm</keyword>
<comment type="function">
    <text evidence="1 12">Catalyzes the condensation of (S)-aspartate-beta-semialdehyde [(S)-ASA] and pyruvate to 4-hydroxy-tetrahydrodipicolinate (HTPA).</text>
</comment>
<evidence type="ECO:0000256" key="15">
    <source>
        <dbReference type="PIRSR" id="PIRSR001365-2"/>
    </source>
</evidence>
<gene>
    <name evidence="12" type="primary">dapA</name>
    <name evidence="16" type="ORF">DFR29_107302</name>
</gene>
<evidence type="ECO:0000256" key="5">
    <source>
        <dbReference type="ARBA" id="ARBA00022490"/>
    </source>
</evidence>
<dbReference type="PROSITE" id="PS00666">
    <property type="entry name" value="DHDPS_2"/>
    <property type="match status" value="1"/>
</dbReference>
<evidence type="ECO:0000256" key="9">
    <source>
        <dbReference type="ARBA" id="ARBA00023239"/>
    </source>
</evidence>
<keyword evidence="7 12" id="KW-0220">Diaminopimelate biosynthesis</keyword>
<keyword evidence="6 12" id="KW-0028">Amino-acid biosynthesis</keyword>
<sequence length="294" mass="30621">MNLCGSICALATPFQADGQLDLDAFARLIQGQLAGGTQGLVVAGSTGEAHALSDDELALVVAKAIAVVAGRVPLLVGTGSANTAKTIAATRRARDLGADAALIVTPYYVRPTQQGLLQHYRAIADAVELPIVLYNVPGRTGCDLVPATVAQLAAHPRIVAIKEAVADAQRMQDLLALRSVSFQVLSGDDGSACRALLAGADGVISVANNLVPAQFRALCDAARGGHRDRAETLDAQLQPLFDALGLESNPIPLKWGLSTQGLGSAHPRLPLVELSVSHRERLRELLSTLQDAAV</sequence>
<keyword evidence="10 12" id="KW-0704">Schiff base</keyword>
<dbReference type="HAMAP" id="MF_00418">
    <property type="entry name" value="DapA"/>
    <property type="match status" value="1"/>
</dbReference>
<keyword evidence="8 12" id="KW-0457">Lysine biosynthesis</keyword>
<evidence type="ECO:0000256" key="7">
    <source>
        <dbReference type="ARBA" id="ARBA00022915"/>
    </source>
</evidence>
<dbReference type="GO" id="GO:0005829">
    <property type="term" value="C:cytosol"/>
    <property type="evidence" value="ECO:0007669"/>
    <property type="project" value="TreeGrafter"/>
</dbReference>
<protein>
    <recommendedName>
        <fullName evidence="4 12">4-hydroxy-tetrahydrodipicolinate synthase</fullName>
        <shortName evidence="12">HTPA synthase</shortName>
        <ecNumber evidence="4 12">4.3.3.7</ecNumber>
    </recommendedName>
</protein>
<dbReference type="PANTHER" id="PTHR12128">
    <property type="entry name" value="DIHYDRODIPICOLINATE SYNTHASE"/>
    <property type="match status" value="1"/>
</dbReference>
<feature type="binding site" evidence="12 15">
    <location>
        <position position="204"/>
    </location>
    <ligand>
        <name>pyruvate</name>
        <dbReference type="ChEBI" id="CHEBI:15361"/>
    </ligand>
</feature>
<dbReference type="Gene3D" id="3.20.20.70">
    <property type="entry name" value="Aldolase class I"/>
    <property type="match status" value="1"/>
</dbReference>
<dbReference type="GO" id="GO:0019877">
    <property type="term" value="P:diaminopimelate biosynthetic process"/>
    <property type="evidence" value="ECO:0007669"/>
    <property type="project" value="UniProtKB-UniRule"/>
</dbReference>
<dbReference type="InterPro" id="IPR020625">
    <property type="entry name" value="Schiff_base-form_aldolases_AS"/>
</dbReference>
<dbReference type="InterPro" id="IPR002220">
    <property type="entry name" value="DapA-like"/>
</dbReference>
<dbReference type="PROSITE" id="PS00665">
    <property type="entry name" value="DHDPS_1"/>
    <property type="match status" value="1"/>
</dbReference>
<dbReference type="PRINTS" id="PR00146">
    <property type="entry name" value="DHPICSNTHASE"/>
</dbReference>
<dbReference type="EMBL" id="SNZH01000007">
    <property type="protein sequence ID" value="TDR43289.1"/>
    <property type="molecule type" value="Genomic_DNA"/>
</dbReference>
<organism evidence="16 17">
    <name type="scientific">Tahibacter aquaticus</name>
    <dbReference type="NCBI Taxonomy" id="520092"/>
    <lineage>
        <taxon>Bacteria</taxon>
        <taxon>Pseudomonadati</taxon>
        <taxon>Pseudomonadota</taxon>
        <taxon>Gammaproteobacteria</taxon>
        <taxon>Lysobacterales</taxon>
        <taxon>Rhodanobacteraceae</taxon>
        <taxon>Tahibacter</taxon>
    </lineage>
</organism>
<dbReference type="OrthoDB" id="9782828at2"/>
<dbReference type="InterPro" id="IPR020624">
    <property type="entry name" value="Schiff_base-form_aldolases_CS"/>
</dbReference>
<dbReference type="AlphaFoldDB" id="A0A4V3DM91"/>
<proteinExistence type="inferred from homology"/>
<evidence type="ECO:0000256" key="2">
    <source>
        <dbReference type="ARBA" id="ARBA00005120"/>
    </source>
</evidence>
<keyword evidence="17" id="KW-1185">Reference proteome</keyword>
<reference evidence="16 17" key="1">
    <citation type="submission" date="2019-03" db="EMBL/GenBank/DDBJ databases">
        <title>Genomic Encyclopedia of Type Strains, Phase IV (KMG-IV): sequencing the most valuable type-strain genomes for metagenomic binning, comparative biology and taxonomic classification.</title>
        <authorList>
            <person name="Goeker M."/>
        </authorList>
    </citation>
    <scope>NUCLEOTIDE SEQUENCE [LARGE SCALE GENOMIC DNA]</scope>
    <source>
        <strain evidence="16 17">DSM 21667</strain>
    </source>
</reference>
<dbReference type="SUPFAM" id="SSF51569">
    <property type="entry name" value="Aldolase"/>
    <property type="match status" value="1"/>
</dbReference>
<evidence type="ECO:0000256" key="3">
    <source>
        <dbReference type="ARBA" id="ARBA00007592"/>
    </source>
</evidence>